<comment type="caution">
    <text evidence="1">The sequence shown here is derived from an EMBL/GenBank/DDBJ whole genome shotgun (WGS) entry which is preliminary data.</text>
</comment>
<organism evidence="1 2">
    <name type="scientific">Actinomadura adrarensis</name>
    <dbReference type="NCBI Taxonomy" id="1819600"/>
    <lineage>
        <taxon>Bacteria</taxon>
        <taxon>Bacillati</taxon>
        <taxon>Actinomycetota</taxon>
        <taxon>Actinomycetes</taxon>
        <taxon>Streptosporangiales</taxon>
        <taxon>Thermomonosporaceae</taxon>
        <taxon>Actinomadura</taxon>
    </lineage>
</organism>
<dbReference type="EMBL" id="JBHTIR010003195">
    <property type="protein sequence ID" value="MFD0854815.1"/>
    <property type="molecule type" value="Genomic_DNA"/>
</dbReference>
<dbReference type="Proteomes" id="UP001597083">
    <property type="component" value="Unassembled WGS sequence"/>
</dbReference>
<accession>A0ABW3CKK5</accession>
<name>A0ABW3CKK5_9ACTN</name>
<sequence length="47" mass="4904">MRELRLEGGGDRDLCAVPIGQDVIAGDALDESAAPIGKAQPGRLDQE</sequence>
<protein>
    <submittedName>
        <fullName evidence="1">Uncharacterized protein</fullName>
    </submittedName>
</protein>
<evidence type="ECO:0000313" key="2">
    <source>
        <dbReference type="Proteomes" id="UP001597083"/>
    </source>
</evidence>
<gene>
    <name evidence="1" type="ORF">ACFQ07_21425</name>
</gene>
<proteinExistence type="predicted"/>
<evidence type="ECO:0000313" key="1">
    <source>
        <dbReference type="EMBL" id="MFD0854815.1"/>
    </source>
</evidence>
<keyword evidence="2" id="KW-1185">Reference proteome</keyword>
<reference evidence="2" key="1">
    <citation type="journal article" date="2019" name="Int. J. Syst. Evol. Microbiol.">
        <title>The Global Catalogue of Microorganisms (GCM) 10K type strain sequencing project: providing services to taxonomists for standard genome sequencing and annotation.</title>
        <authorList>
            <consortium name="The Broad Institute Genomics Platform"/>
            <consortium name="The Broad Institute Genome Sequencing Center for Infectious Disease"/>
            <person name="Wu L."/>
            <person name="Ma J."/>
        </authorList>
    </citation>
    <scope>NUCLEOTIDE SEQUENCE [LARGE SCALE GENOMIC DNA]</scope>
    <source>
        <strain evidence="2">JCM 31696</strain>
    </source>
</reference>